<sequence>MCSASDGWLFILPPDKHHKDVNIYPLGLN</sequence>
<evidence type="ECO:0000313" key="1">
    <source>
        <dbReference type="EMBL" id="JAH43089.1"/>
    </source>
</evidence>
<organism evidence="1">
    <name type="scientific">Anguilla anguilla</name>
    <name type="common">European freshwater eel</name>
    <name type="synonym">Muraena anguilla</name>
    <dbReference type="NCBI Taxonomy" id="7936"/>
    <lineage>
        <taxon>Eukaryota</taxon>
        <taxon>Metazoa</taxon>
        <taxon>Chordata</taxon>
        <taxon>Craniata</taxon>
        <taxon>Vertebrata</taxon>
        <taxon>Euteleostomi</taxon>
        <taxon>Actinopterygii</taxon>
        <taxon>Neopterygii</taxon>
        <taxon>Teleostei</taxon>
        <taxon>Anguilliformes</taxon>
        <taxon>Anguillidae</taxon>
        <taxon>Anguilla</taxon>
    </lineage>
</organism>
<accession>A0A0E9SNZ1</accession>
<protein>
    <submittedName>
        <fullName evidence="1">Uncharacterized protein</fullName>
    </submittedName>
</protein>
<dbReference type="EMBL" id="GBXM01065488">
    <property type="protein sequence ID" value="JAH43089.1"/>
    <property type="molecule type" value="Transcribed_RNA"/>
</dbReference>
<name>A0A0E9SNZ1_ANGAN</name>
<proteinExistence type="predicted"/>
<reference evidence="1" key="2">
    <citation type="journal article" date="2015" name="Fish Shellfish Immunol.">
        <title>Early steps in the European eel (Anguilla anguilla)-Vibrio vulnificus interaction in the gills: Role of the RtxA13 toxin.</title>
        <authorList>
            <person name="Callol A."/>
            <person name="Pajuelo D."/>
            <person name="Ebbesson L."/>
            <person name="Teles M."/>
            <person name="MacKenzie S."/>
            <person name="Amaro C."/>
        </authorList>
    </citation>
    <scope>NUCLEOTIDE SEQUENCE</scope>
</reference>
<dbReference type="AlphaFoldDB" id="A0A0E9SNZ1"/>
<reference evidence="1" key="1">
    <citation type="submission" date="2014-11" db="EMBL/GenBank/DDBJ databases">
        <authorList>
            <person name="Amaro Gonzalez C."/>
        </authorList>
    </citation>
    <scope>NUCLEOTIDE SEQUENCE</scope>
</reference>